<dbReference type="Pfam" id="PF00248">
    <property type="entry name" value="Aldo_ket_red"/>
    <property type="match status" value="1"/>
</dbReference>
<evidence type="ECO:0000259" key="2">
    <source>
        <dbReference type="Pfam" id="PF00248"/>
    </source>
</evidence>
<dbReference type="PANTHER" id="PTHR43625:SF40">
    <property type="entry name" value="ALDO-KETO REDUCTASE YAKC [NADP(+)]"/>
    <property type="match status" value="1"/>
</dbReference>
<organism evidence="3 4">
    <name type="scientific">Jimgerdemannia flammicorona</name>
    <dbReference type="NCBI Taxonomy" id="994334"/>
    <lineage>
        <taxon>Eukaryota</taxon>
        <taxon>Fungi</taxon>
        <taxon>Fungi incertae sedis</taxon>
        <taxon>Mucoromycota</taxon>
        <taxon>Mucoromycotina</taxon>
        <taxon>Endogonomycetes</taxon>
        <taxon>Endogonales</taxon>
        <taxon>Endogonaceae</taxon>
        <taxon>Jimgerdemannia</taxon>
    </lineage>
</organism>
<dbReference type="GO" id="GO:0005737">
    <property type="term" value="C:cytoplasm"/>
    <property type="evidence" value="ECO:0007669"/>
    <property type="project" value="TreeGrafter"/>
</dbReference>
<dbReference type="SUPFAM" id="SSF51430">
    <property type="entry name" value="NAD(P)-linked oxidoreductase"/>
    <property type="match status" value="1"/>
</dbReference>
<dbReference type="AlphaFoldDB" id="A0A433QAJ4"/>
<sequence>MFYCCAEFNCNFWDTALSTFSATTSTLPIATHKLRLRFANYLFHLTGHVRHGPQRRAPDQGPQSPTWRGFFWPPISAACADPMASSWTPEYVCEAVEARLRTLQTTLARWPSFANDKICFLGLSECSAGTLRRAHTVHPIAAVQIEYSSWALEIEQNDLLGNTRELGTSCRLAGKKGVTPSQLVLAWLLTQGDDFIPIPWMKRIKYLEENVGAARLVLTEELLREIRKAIESIE</sequence>
<comment type="caution">
    <text evidence="3">The sequence shown here is derived from an EMBL/GenBank/DDBJ whole genome shotgun (WGS) entry which is preliminary data.</text>
</comment>
<evidence type="ECO:0000256" key="1">
    <source>
        <dbReference type="ARBA" id="ARBA00023002"/>
    </source>
</evidence>
<dbReference type="InterPro" id="IPR050791">
    <property type="entry name" value="Aldo-Keto_reductase"/>
</dbReference>
<dbReference type="InterPro" id="IPR023210">
    <property type="entry name" value="NADP_OxRdtase_dom"/>
</dbReference>
<keyword evidence="4" id="KW-1185">Reference proteome</keyword>
<evidence type="ECO:0000313" key="4">
    <source>
        <dbReference type="Proteomes" id="UP000274822"/>
    </source>
</evidence>
<gene>
    <name evidence="3" type="ORF">BC938DRAFT_484178</name>
</gene>
<reference evidence="3 4" key="1">
    <citation type="journal article" date="2018" name="New Phytol.">
        <title>Phylogenomics of Endogonaceae and evolution of mycorrhizas within Mucoromycota.</title>
        <authorList>
            <person name="Chang Y."/>
            <person name="Desiro A."/>
            <person name="Na H."/>
            <person name="Sandor L."/>
            <person name="Lipzen A."/>
            <person name="Clum A."/>
            <person name="Barry K."/>
            <person name="Grigoriev I.V."/>
            <person name="Martin F.M."/>
            <person name="Stajich J.E."/>
            <person name="Smith M.E."/>
            <person name="Bonito G."/>
            <person name="Spatafora J.W."/>
        </authorList>
    </citation>
    <scope>NUCLEOTIDE SEQUENCE [LARGE SCALE GENOMIC DNA]</scope>
    <source>
        <strain evidence="3 4">AD002</strain>
    </source>
</reference>
<evidence type="ECO:0000313" key="3">
    <source>
        <dbReference type="EMBL" id="RUS26744.1"/>
    </source>
</evidence>
<feature type="domain" description="NADP-dependent oxidoreductase" evidence="2">
    <location>
        <begin position="165"/>
        <end position="230"/>
    </location>
</feature>
<dbReference type="Proteomes" id="UP000274822">
    <property type="component" value="Unassembled WGS sequence"/>
</dbReference>
<dbReference type="PANTHER" id="PTHR43625">
    <property type="entry name" value="AFLATOXIN B1 ALDEHYDE REDUCTASE"/>
    <property type="match status" value="1"/>
</dbReference>
<dbReference type="EMBL" id="RBNJ01009797">
    <property type="protein sequence ID" value="RUS26744.1"/>
    <property type="molecule type" value="Genomic_DNA"/>
</dbReference>
<dbReference type="Gene3D" id="3.20.20.100">
    <property type="entry name" value="NADP-dependent oxidoreductase domain"/>
    <property type="match status" value="1"/>
</dbReference>
<keyword evidence="1" id="KW-0560">Oxidoreductase</keyword>
<dbReference type="InterPro" id="IPR036812">
    <property type="entry name" value="NAD(P)_OxRdtase_dom_sf"/>
</dbReference>
<proteinExistence type="predicted"/>
<name>A0A433QAJ4_9FUNG</name>
<dbReference type="GO" id="GO:0016491">
    <property type="term" value="F:oxidoreductase activity"/>
    <property type="evidence" value="ECO:0007669"/>
    <property type="project" value="UniProtKB-KW"/>
</dbReference>
<protein>
    <submittedName>
        <fullName evidence="3">Aldo/keto reductase</fullName>
    </submittedName>
</protein>
<feature type="non-terminal residue" evidence="3">
    <location>
        <position position="234"/>
    </location>
</feature>
<accession>A0A433QAJ4</accession>